<reference evidence="1 2" key="2">
    <citation type="journal article" date="2011" name="J. Bacteriol.">
        <title>Genomes of three methylotrophs from a single niche uncover genetic and metabolic divergence of Methylophilaceae.</title>
        <authorList>
            <person name="Lapidus A."/>
            <person name="Clum A."/>
            <person name="Labutti K."/>
            <person name="Kaluzhnaya M.G."/>
            <person name="Lim S."/>
            <person name="Beck D.A."/>
            <person name="Glavina Del Rio T."/>
            <person name="Nolan M."/>
            <person name="Mavromatis K."/>
            <person name="Huntemann M."/>
            <person name="Lucas S."/>
            <person name="Lidstrom M.E."/>
            <person name="Ivanova N."/>
            <person name="Chistoserdova L."/>
        </authorList>
    </citation>
    <scope>NUCLEOTIDE SEQUENCE [LARGE SCALE GENOMIC DNA]</scope>
    <source>
        <strain evidence="1 2">301</strain>
    </source>
</reference>
<organism evidence="1 2">
    <name type="scientific">Methylotenera versatilis (strain 301)</name>
    <dbReference type="NCBI Taxonomy" id="666681"/>
    <lineage>
        <taxon>Bacteria</taxon>
        <taxon>Pseudomonadati</taxon>
        <taxon>Pseudomonadota</taxon>
        <taxon>Betaproteobacteria</taxon>
        <taxon>Nitrosomonadales</taxon>
        <taxon>Methylophilaceae</taxon>
        <taxon>Methylotenera</taxon>
    </lineage>
</organism>
<accession>D7DPU9</accession>
<evidence type="ECO:0000313" key="2">
    <source>
        <dbReference type="Proteomes" id="UP000000383"/>
    </source>
</evidence>
<dbReference type="AlphaFoldDB" id="D7DPU9"/>
<proteinExistence type="predicted"/>
<reference evidence="2" key="1">
    <citation type="submission" date="2010-05" db="EMBL/GenBank/DDBJ databases">
        <title>Complete sequence of Methylotenera sp. 301.</title>
        <authorList>
            <person name="Lucas S."/>
            <person name="Copeland A."/>
            <person name="Lapidus A."/>
            <person name="Cheng J.-F."/>
            <person name="Bruce D."/>
            <person name="Goodwin L."/>
            <person name="Pitluck S."/>
            <person name="Clum A."/>
            <person name="Land M."/>
            <person name="Hauser L."/>
            <person name="Kyrpides N."/>
            <person name="Ivanova N."/>
            <person name="Chistoservova L."/>
            <person name="Kalyuzhnaya M."/>
            <person name="Woyke T."/>
        </authorList>
    </citation>
    <scope>NUCLEOTIDE SEQUENCE [LARGE SCALE GENOMIC DNA]</scope>
    <source>
        <strain evidence="2">301</strain>
    </source>
</reference>
<evidence type="ECO:0000313" key="1">
    <source>
        <dbReference type="EMBL" id="ADI29320.1"/>
    </source>
</evidence>
<dbReference type="HOGENOM" id="CLU_2206934_0_0_4"/>
<keyword evidence="2" id="KW-1185">Reference proteome</keyword>
<dbReference type="EMBL" id="CP002056">
    <property type="protein sequence ID" value="ADI29320.1"/>
    <property type="molecule type" value="Genomic_DNA"/>
</dbReference>
<dbReference type="RefSeq" id="WP_013147636.1">
    <property type="nucleotide sequence ID" value="NC_014207.1"/>
</dbReference>
<name>D7DPU9_METV0</name>
<protein>
    <submittedName>
        <fullName evidence="1">Uncharacterized protein</fullName>
    </submittedName>
</protein>
<sequence length="116" mass="12968">MVSPVLGGDVKVQIGEIYGKQTSAKFVMYNVIKVTPSLVTLQNIDNPLSLFEITTQKLASSGYIRLSQTPFIDLEATTPKRRKATKKPTRCPLTFDFLEERADSQRPAPIHQDLFA</sequence>
<dbReference type="KEGG" id="meh:M301_0936"/>
<dbReference type="OrthoDB" id="8536820at2"/>
<dbReference type="Proteomes" id="UP000000383">
    <property type="component" value="Chromosome"/>
</dbReference>
<gene>
    <name evidence="1" type="ordered locus">M301_0936</name>
</gene>
<dbReference type="eggNOG" id="ENOG5030XMH">
    <property type="taxonomic scope" value="Bacteria"/>
</dbReference>